<keyword evidence="3" id="KW-1185">Reference proteome</keyword>
<accession>A0A024GNF8</accession>
<feature type="domain" description="UDENN" evidence="1">
    <location>
        <begin position="169"/>
        <end position="618"/>
    </location>
</feature>
<dbReference type="PROSITE" id="PS50211">
    <property type="entry name" value="DENN"/>
    <property type="match status" value="1"/>
</dbReference>
<sequence length="618" mass="70889">MPRVRSNINQLREKWATKAVLSTKSFPFGSPHKRNSIEKSLEIDDSCAADGRDEEDLVKIHKVAPTIMDHCLSIHTWLRQHNINLDILDETRNNNYSDSVNVSTRPKPQRLLDDLLHSMEGLESDMKIDIDLLTSRIEKSSEKRNIMPLSEETISGLMDYFVIIGPDATDLMTESLPESQKTTLDPTILFSFPPEQQFAAQCLEHFCFPRGIPFETDRIFEQKRDELQQQDQKYFVLILSGGGSQGQNIQYACCLQRSVGIVLPKHGLIRSVQVCYCVITRKPVLSFFEEVLSHIACMHADDCEKGKPEHLLNVVSDKYVQSLCDSLSKLIHSQPRNDNQPQVIHLFSDRTPFVLHSPHADQGVDTDTCAVLHWGLLPLLSYMNVDRMIEILGYLLREMKVIIVCDDPTRLSSCMITLSALLWPLKWAGPIVINLPPFLADYLDAPVPIFCGLDRLPRGFEPSSSTVLIHLDKGTNRTCEDFSRLGPPQCWLPKMKSLCDDLKYLASFIETEPSEENLFSTSSVIDVMCRRVRLQVEDWVHMREEDTDCSIRESIHIFSRHLKQTQMCQRYHDDNHIRHDETQIRAVPNECMHSDPNKEYQVNDLHDSLLQIFEMALY</sequence>
<reference evidence="2 3" key="1">
    <citation type="submission" date="2012-05" db="EMBL/GenBank/DDBJ databases">
        <title>Recombination and specialization in a pathogen metapopulation.</title>
        <authorList>
            <person name="Gardiner A."/>
            <person name="Kemen E."/>
            <person name="Schultz-Larsen T."/>
            <person name="MacLean D."/>
            <person name="Van Oosterhout C."/>
            <person name="Jones J.D.G."/>
        </authorList>
    </citation>
    <scope>NUCLEOTIDE SEQUENCE [LARGE SCALE GENOMIC DNA]</scope>
    <source>
        <strain evidence="2 3">Ac Nc2</strain>
    </source>
</reference>
<dbReference type="InterPro" id="IPR037516">
    <property type="entry name" value="Tripartite_DENN"/>
</dbReference>
<organism evidence="2 3">
    <name type="scientific">Albugo candida</name>
    <dbReference type="NCBI Taxonomy" id="65357"/>
    <lineage>
        <taxon>Eukaryota</taxon>
        <taxon>Sar</taxon>
        <taxon>Stramenopiles</taxon>
        <taxon>Oomycota</taxon>
        <taxon>Peronosporomycetes</taxon>
        <taxon>Albuginales</taxon>
        <taxon>Albuginaceae</taxon>
        <taxon>Albugo</taxon>
    </lineage>
</organism>
<dbReference type="Pfam" id="PF03456">
    <property type="entry name" value="uDENN"/>
    <property type="match status" value="1"/>
</dbReference>
<name>A0A024GNF8_9STRA</name>
<evidence type="ECO:0000313" key="3">
    <source>
        <dbReference type="Proteomes" id="UP000053237"/>
    </source>
</evidence>
<dbReference type="InParanoid" id="A0A024GNF8"/>
<dbReference type="Gene3D" id="3.30.450.200">
    <property type="match status" value="1"/>
</dbReference>
<dbReference type="AlphaFoldDB" id="A0A024GNF8"/>
<dbReference type="SMART" id="SM00799">
    <property type="entry name" value="DENN"/>
    <property type="match status" value="1"/>
</dbReference>
<gene>
    <name evidence="2" type="ORF">BN9_091090</name>
</gene>
<dbReference type="InterPro" id="IPR043153">
    <property type="entry name" value="DENN_C"/>
</dbReference>
<proteinExistence type="predicted"/>
<dbReference type="OrthoDB" id="6019893at2759"/>
<dbReference type="Pfam" id="PF02141">
    <property type="entry name" value="DENN"/>
    <property type="match status" value="1"/>
</dbReference>
<evidence type="ECO:0000259" key="1">
    <source>
        <dbReference type="PROSITE" id="PS50211"/>
    </source>
</evidence>
<dbReference type="InterPro" id="IPR001194">
    <property type="entry name" value="cDENN_dom"/>
</dbReference>
<dbReference type="PANTHER" id="PTHR15288:SF0">
    <property type="entry name" value="UDENN DOMAIN-CONTAINING PROTEIN"/>
    <property type="match status" value="1"/>
</dbReference>
<dbReference type="PANTHER" id="PTHR15288">
    <property type="entry name" value="DENN DOMAIN-CONTAINING PROTEIN 2"/>
    <property type="match status" value="1"/>
</dbReference>
<dbReference type="Proteomes" id="UP000053237">
    <property type="component" value="Unassembled WGS sequence"/>
</dbReference>
<evidence type="ECO:0000313" key="2">
    <source>
        <dbReference type="EMBL" id="CCI48060.1"/>
    </source>
</evidence>
<protein>
    <recommendedName>
        <fullName evidence="1">UDENN domain-containing protein</fullName>
    </recommendedName>
</protein>
<dbReference type="InterPro" id="IPR051942">
    <property type="entry name" value="DENN_domain_containing_2"/>
</dbReference>
<dbReference type="STRING" id="65357.A0A024GNF8"/>
<dbReference type="InterPro" id="IPR005113">
    <property type="entry name" value="uDENN_dom"/>
</dbReference>
<dbReference type="Gene3D" id="3.40.50.11500">
    <property type="match status" value="1"/>
</dbReference>
<dbReference type="EMBL" id="CAIX01000203">
    <property type="protein sequence ID" value="CCI48060.1"/>
    <property type="molecule type" value="Genomic_DNA"/>
</dbReference>
<comment type="caution">
    <text evidence="2">The sequence shown here is derived from an EMBL/GenBank/DDBJ whole genome shotgun (WGS) entry which is preliminary data.</text>
</comment>